<dbReference type="OrthoDB" id="5874858at2759"/>
<sequence length="159" mass="17264">MPSETVECNEPNSLRQDFPRYDVSRYPASIPALTVLGQSTEEAVRSACVDDQSARPIFATSRWDAISPRACALGLQTLVADGVHDLQPDATSQLGQVHMIHGVPCDGLDVPLLFVIARRKTEDTHRQVFGAMKDVMAATAPAQLQGLRVILVFPSGRPI</sequence>
<reference evidence="1 2" key="1">
    <citation type="submission" date="2015-09" db="EMBL/GenBank/DDBJ databases">
        <title>Draft genome of the parasitic nematode Teladorsagia circumcincta isolate WARC Sus (inbred).</title>
        <authorList>
            <person name="Mitreva M."/>
        </authorList>
    </citation>
    <scope>NUCLEOTIDE SEQUENCE [LARGE SCALE GENOMIC DNA]</scope>
    <source>
        <strain evidence="1 2">S</strain>
    </source>
</reference>
<proteinExistence type="predicted"/>
<evidence type="ECO:0000313" key="2">
    <source>
        <dbReference type="Proteomes" id="UP000230423"/>
    </source>
</evidence>
<dbReference type="EMBL" id="KZ364472">
    <property type="protein sequence ID" value="PIO57645.1"/>
    <property type="molecule type" value="Genomic_DNA"/>
</dbReference>
<protein>
    <submittedName>
        <fullName evidence="1">Uncharacterized protein</fullName>
    </submittedName>
</protein>
<accession>A0A2G9TI75</accession>
<organism evidence="1 2">
    <name type="scientific">Teladorsagia circumcincta</name>
    <name type="common">Brown stomach worm</name>
    <name type="synonym">Ostertagia circumcincta</name>
    <dbReference type="NCBI Taxonomy" id="45464"/>
    <lineage>
        <taxon>Eukaryota</taxon>
        <taxon>Metazoa</taxon>
        <taxon>Ecdysozoa</taxon>
        <taxon>Nematoda</taxon>
        <taxon>Chromadorea</taxon>
        <taxon>Rhabditida</taxon>
        <taxon>Rhabditina</taxon>
        <taxon>Rhabditomorpha</taxon>
        <taxon>Strongyloidea</taxon>
        <taxon>Trichostrongylidae</taxon>
        <taxon>Teladorsagia</taxon>
    </lineage>
</organism>
<gene>
    <name evidence="1" type="ORF">TELCIR_20935</name>
</gene>
<name>A0A2G9TI75_TELCI</name>
<dbReference type="AlphaFoldDB" id="A0A2G9TI75"/>
<dbReference type="Proteomes" id="UP000230423">
    <property type="component" value="Unassembled WGS sequence"/>
</dbReference>
<feature type="non-terminal residue" evidence="1">
    <location>
        <position position="159"/>
    </location>
</feature>
<evidence type="ECO:0000313" key="1">
    <source>
        <dbReference type="EMBL" id="PIO57645.1"/>
    </source>
</evidence>
<keyword evidence="2" id="KW-1185">Reference proteome</keyword>